<dbReference type="STRING" id="29760.F6HXE5"/>
<gene>
    <name evidence="2" type="ordered locus">VIT_09s0002g07080</name>
</gene>
<accession>F6HXE5</accession>
<feature type="signal peptide" evidence="1">
    <location>
        <begin position="1"/>
        <end position="17"/>
    </location>
</feature>
<dbReference type="HOGENOM" id="CLU_1900028_0_0_1"/>
<feature type="chain" id="PRO_5003338018" evidence="1">
    <location>
        <begin position="18"/>
        <end position="134"/>
    </location>
</feature>
<keyword evidence="1" id="KW-0732">Signal</keyword>
<organism evidence="2 3">
    <name type="scientific">Vitis vinifera</name>
    <name type="common">Grape</name>
    <dbReference type="NCBI Taxonomy" id="29760"/>
    <lineage>
        <taxon>Eukaryota</taxon>
        <taxon>Viridiplantae</taxon>
        <taxon>Streptophyta</taxon>
        <taxon>Embryophyta</taxon>
        <taxon>Tracheophyta</taxon>
        <taxon>Spermatophyta</taxon>
        <taxon>Magnoliopsida</taxon>
        <taxon>eudicotyledons</taxon>
        <taxon>Gunneridae</taxon>
        <taxon>Pentapetalae</taxon>
        <taxon>rosids</taxon>
        <taxon>Vitales</taxon>
        <taxon>Vitaceae</taxon>
        <taxon>Viteae</taxon>
        <taxon>Vitis</taxon>
    </lineage>
</organism>
<dbReference type="InParanoid" id="F6HXE5"/>
<keyword evidence="3" id="KW-1185">Reference proteome</keyword>
<evidence type="ECO:0000313" key="2">
    <source>
        <dbReference type="EMBL" id="CCB59615.1"/>
    </source>
</evidence>
<reference evidence="3" key="1">
    <citation type="journal article" date="2007" name="Nature">
        <title>The grapevine genome sequence suggests ancestral hexaploidization in major angiosperm phyla.</title>
        <authorList>
            <consortium name="The French-Italian Public Consortium for Grapevine Genome Characterization."/>
            <person name="Jaillon O."/>
            <person name="Aury J.-M."/>
            <person name="Noel B."/>
            <person name="Policriti A."/>
            <person name="Clepet C."/>
            <person name="Casagrande A."/>
            <person name="Choisne N."/>
            <person name="Aubourg S."/>
            <person name="Vitulo N."/>
            <person name="Jubin C."/>
            <person name="Vezzi A."/>
            <person name="Legeai F."/>
            <person name="Hugueney P."/>
            <person name="Dasilva C."/>
            <person name="Horner D."/>
            <person name="Mica E."/>
            <person name="Jublot D."/>
            <person name="Poulain J."/>
            <person name="Bruyere C."/>
            <person name="Billault A."/>
            <person name="Segurens B."/>
            <person name="Gouyvenoux M."/>
            <person name="Ugarte E."/>
            <person name="Cattonaro F."/>
            <person name="Anthouard V."/>
            <person name="Vico V."/>
            <person name="Del Fabbro C."/>
            <person name="Alaux M."/>
            <person name="Di Gaspero G."/>
            <person name="Dumas V."/>
            <person name="Felice N."/>
            <person name="Paillard S."/>
            <person name="Juman I."/>
            <person name="Moroldo M."/>
            <person name="Scalabrin S."/>
            <person name="Canaguier A."/>
            <person name="Le Clainche I."/>
            <person name="Malacrida G."/>
            <person name="Durand E."/>
            <person name="Pesole G."/>
            <person name="Laucou V."/>
            <person name="Chatelet P."/>
            <person name="Merdinoglu D."/>
            <person name="Delledonne M."/>
            <person name="Pezzotti M."/>
            <person name="Lecharny A."/>
            <person name="Scarpelli C."/>
            <person name="Artiguenave F."/>
            <person name="Pe M.E."/>
            <person name="Valle G."/>
            <person name="Morgante M."/>
            <person name="Caboche M."/>
            <person name="Adam-Blondon A.-F."/>
            <person name="Weissenbach J."/>
            <person name="Quetier F."/>
            <person name="Wincker P."/>
        </authorList>
    </citation>
    <scope>NUCLEOTIDE SEQUENCE [LARGE SCALE GENOMIC DNA]</scope>
    <source>
        <strain evidence="3">cv. Pinot noir / PN40024</strain>
    </source>
</reference>
<sequence length="134" mass="15046">MTCTLALKFYLLFLLNQDLPMHHCIIHHASSFMGDGDQWWLPIIIIITIIPRSTSDSGRQAGRAGVREDPSFKYWPNARTCFSGKAGSNLTLVLPQMHATCSRASGLYSEFHPFRMRTFTSLEAVIPQLAGKSF</sequence>
<dbReference type="PaxDb" id="29760-VIT_09s0002g07080.t01"/>
<evidence type="ECO:0000313" key="3">
    <source>
        <dbReference type="Proteomes" id="UP000009183"/>
    </source>
</evidence>
<protein>
    <submittedName>
        <fullName evidence="2">Uncharacterized protein</fullName>
    </submittedName>
</protein>
<dbReference type="AlphaFoldDB" id="F6HXE5"/>
<name>F6HXE5_VITVI</name>
<evidence type="ECO:0000256" key="1">
    <source>
        <dbReference type="SAM" id="SignalP"/>
    </source>
</evidence>
<dbReference type="Proteomes" id="UP000009183">
    <property type="component" value="Chromosome 9"/>
</dbReference>
<dbReference type="EMBL" id="FN596494">
    <property type="protein sequence ID" value="CCB59615.1"/>
    <property type="molecule type" value="Genomic_DNA"/>
</dbReference>
<proteinExistence type="predicted"/>